<proteinExistence type="predicted"/>
<protein>
    <recommendedName>
        <fullName evidence="3">PNPLA domain-containing protein</fullName>
    </recommendedName>
</protein>
<dbReference type="HOGENOM" id="CLU_1195618_0_0_1"/>
<dbReference type="AlphaFoldDB" id="F2RPH8"/>
<gene>
    <name evidence="1" type="ORF">TESG_00417</name>
</gene>
<reference evidence="2" key="1">
    <citation type="journal article" date="2012" name="MBio">
        <title>Comparative genome analysis of Trichophyton rubrum and related dermatophytes reveals candidate genes involved in infection.</title>
        <authorList>
            <person name="Martinez D.A."/>
            <person name="Oliver B.G."/>
            <person name="Graeser Y."/>
            <person name="Goldberg J.M."/>
            <person name="Li W."/>
            <person name="Martinez-Rossi N.M."/>
            <person name="Monod M."/>
            <person name="Shelest E."/>
            <person name="Barton R.C."/>
            <person name="Birch E."/>
            <person name="Brakhage A.A."/>
            <person name="Chen Z."/>
            <person name="Gurr S.J."/>
            <person name="Heiman D."/>
            <person name="Heitman J."/>
            <person name="Kosti I."/>
            <person name="Rossi A."/>
            <person name="Saif S."/>
            <person name="Samalova M."/>
            <person name="Saunders C.W."/>
            <person name="Shea T."/>
            <person name="Summerbell R.C."/>
            <person name="Xu J."/>
            <person name="Young S."/>
            <person name="Zeng Q."/>
            <person name="Birren B.W."/>
            <person name="Cuomo C.A."/>
            <person name="White T.C."/>
        </authorList>
    </citation>
    <scope>NUCLEOTIDE SEQUENCE [LARGE SCALE GENOMIC DNA]</scope>
    <source>
        <strain evidence="2">CBS 112818</strain>
    </source>
</reference>
<keyword evidence="2" id="KW-1185">Reference proteome</keyword>
<evidence type="ECO:0008006" key="3">
    <source>
        <dbReference type="Google" id="ProtNLM"/>
    </source>
</evidence>
<organism evidence="1 2">
    <name type="scientific">Trichophyton tonsurans (strain CBS 112818)</name>
    <name type="common">Scalp ringworm fungus</name>
    <dbReference type="NCBI Taxonomy" id="647933"/>
    <lineage>
        <taxon>Eukaryota</taxon>
        <taxon>Fungi</taxon>
        <taxon>Dikarya</taxon>
        <taxon>Ascomycota</taxon>
        <taxon>Pezizomycotina</taxon>
        <taxon>Eurotiomycetes</taxon>
        <taxon>Eurotiomycetidae</taxon>
        <taxon>Onygenales</taxon>
        <taxon>Arthrodermataceae</taxon>
        <taxon>Trichophyton</taxon>
    </lineage>
</organism>
<dbReference type="SUPFAM" id="SSF52151">
    <property type="entry name" value="FabD/lysophospholipase-like"/>
    <property type="match status" value="1"/>
</dbReference>
<dbReference type="Proteomes" id="UP000009172">
    <property type="component" value="Unassembled WGS sequence"/>
</dbReference>
<dbReference type="EMBL" id="GG698478">
    <property type="protein sequence ID" value="EGD92852.1"/>
    <property type="molecule type" value="Genomic_DNA"/>
</dbReference>
<evidence type="ECO:0000313" key="2">
    <source>
        <dbReference type="Proteomes" id="UP000009172"/>
    </source>
</evidence>
<accession>F2RPH8</accession>
<dbReference type="Gene3D" id="3.40.1090.10">
    <property type="entry name" value="Cytosolic phospholipase A2 catalytic domain"/>
    <property type="match status" value="1"/>
</dbReference>
<sequence length="232" mass="26562">MYSEDSLEECLKNEFTKQGRLFSYTNISGVKLALLAVSDIGSKSIITNYNGTVPLKQNCGYSLIRPIDVNQEPMVWEAYFKPMTMAAGRFIDGGLGFPNPIDITLWERRRIWPEVNEADICLSLGTGVITPNTDCEKQLNPVKVLWSSFISFLDDYEDLLVTVYRLLISNFYFVLDDLSQYRNSNYQYKGKIRYRTNINNTIEALSRLDTSNLEFVIDTIVLGSYQPNHDIC</sequence>
<dbReference type="InterPro" id="IPR016035">
    <property type="entry name" value="Acyl_Trfase/lysoPLipase"/>
</dbReference>
<evidence type="ECO:0000313" key="1">
    <source>
        <dbReference type="EMBL" id="EGD92852.1"/>
    </source>
</evidence>
<name>F2RPH8_TRIT1</name>